<keyword evidence="1" id="KW-1133">Transmembrane helix</keyword>
<protein>
    <submittedName>
        <fullName evidence="2">14706_t:CDS:1</fullName>
    </submittedName>
</protein>
<keyword evidence="3" id="KW-1185">Reference proteome</keyword>
<feature type="non-terminal residue" evidence="2">
    <location>
        <position position="213"/>
    </location>
</feature>
<organism evidence="2 3">
    <name type="scientific">Cetraspora pellucida</name>
    <dbReference type="NCBI Taxonomy" id="1433469"/>
    <lineage>
        <taxon>Eukaryota</taxon>
        <taxon>Fungi</taxon>
        <taxon>Fungi incertae sedis</taxon>
        <taxon>Mucoromycota</taxon>
        <taxon>Glomeromycotina</taxon>
        <taxon>Glomeromycetes</taxon>
        <taxon>Diversisporales</taxon>
        <taxon>Gigasporaceae</taxon>
        <taxon>Cetraspora</taxon>
    </lineage>
</organism>
<keyword evidence="1" id="KW-0472">Membrane</keyword>
<proteinExistence type="predicted"/>
<accession>A0A9N9IC98</accession>
<evidence type="ECO:0000313" key="3">
    <source>
        <dbReference type="Proteomes" id="UP000789759"/>
    </source>
</evidence>
<evidence type="ECO:0000256" key="1">
    <source>
        <dbReference type="SAM" id="Phobius"/>
    </source>
</evidence>
<dbReference type="AlphaFoldDB" id="A0A9N9IC98"/>
<dbReference type="EMBL" id="CAJVQA010014207">
    <property type="protein sequence ID" value="CAG8729679.1"/>
    <property type="molecule type" value="Genomic_DNA"/>
</dbReference>
<dbReference type="OrthoDB" id="2448268at2759"/>
<evidence type="ECO:0000313" key="2">
    <source>
        <dbReference type="EMBL" id="CAG8729679.1"/>
    </source>
</evidence>
<dbReference type="Proteomes" id="UP000789759">
    <property type="component" value="Unassembled WGS sequence"/>
</dbReference>
<feature type="transmembrane region" description="Helical" evidence="1">
    <location>
        <begin position="67"/>
        <end position="88"/>
    </location>
</feature>
<comment type="caution">
    <text evidence="2">The sequence shown here is derived from an EMBL/GenBank/DDBJ whole genome shotgun (WGS) entry which is preliminary data.</text>
</comment>
<name>A0A9N9IC98_9GLOM</name>
<reference evidence="2" key="1">
    <citation type="submission" date="2021-06" db="EMBL/GenBank/DDBJ databases">
        <authorList>
            <person name="Kallberg Y."/>
            <person name="Tangrot J."/>
            <person name="Rosling A."/>
        </authorList>
    </citation>
    <scope>NUCLEOTIDE SEQUENCE</scope>
    <source>
        <strain evidence="2">FL966</strain>
    </source>
</reference>
<gene>
    <name evidence="2" type="ORF">CPELLU_LOCUS13413</name>
</gene>
<sequence length="213" mass="24531">QYIFLDCENYLAYKGVIVPSQPQKPNSSLTLNSDLYILNTQDYTWINYFDASNIYGPNNSLSLGAKIGISIAVIVALVVIVITGFFIYKKFHVRNNYLATVLNWLINYNILYKNIKLDETILNSLSKNEISIALRATTIMVNINSEKIEHYTRYMTDSIDSNVNNDNYTENEFNKKEISDYNELYNPINSISKLKNLSITYLDNIPISEKTIY</sequence>
<keyword evidence="1" id="KW-0812">Transmembrane</keyword>